<evidence type="ECO:0000256" key="1">
    <source>
        <dbReference type="ARBA" id="ARBA00004571"/>
    </source>
</evidence>
<dbReference type="InterPro" id="IPR037066">
    <property type="entry name" value="Plug_dom_sf"/>
</dbReference>
<dbReference type="Proteomes" id="UP000762676">
    <property type="component" value="Unassembled WGS sequence"/>
</dbReference>
<dbReference type="InterPro" id="IPR036942">
    <property type="entry name" value="Beta-barrel_TonB_sf"/>
</dbReference>
<dbReference type="Pfam" id="PF00593">
    <property type="entry name" value="TonB_dep_Rec_b-barrel"/>
    <property type="match status" value="1"/>
</dbReference>
<dbReference type="InterPro" id="IPR023997">
    <property type="entry name" value="TonB-dep_OMP_SusC/RagA_CS"/>
</dbReference>
<gene>
    <name evidence="9" type="ORF">ElyMa_002240500</name>
</gene>
<dbReference type="InterPro" id="IPR039426">
    <property type="entry name" value="TonB-dep_rcpt-like"/>
</dbReference>
<dbReference type="Pfam" id="PF07715">
    <property type="entry name" value="Plug"/>
    <property type="match status" value="1"/>
</dbReference>
<dbReference type="Gene3D" id="2.170.130.10">
    <property type="entry name" value="TonB-dependent receptor, plug domain"/>
    <property type="match status" value="1"/>
</dbReference>
<keyword evidence="10" id="KW-1185">Reference proteome</keyword>
<feature type="domain" description="TonB-dependent receptor-like beta-barrel" evidence="7">
    <location>
        <begin position="397"/>
        <end position="853"/>
    </location>
</feature>
<evidence type="ECO:0000256" key="3">
    <source>
        <dbReference type="ARBA" id="ARBA00022692"/>
    </source>
</evidence>
<evidence type="ECO:0000259" key="7">
    <source>
        <dbReference type="Pfam" id="PF00593"/>
    </source>
</evidence>
<dbReference type="PROSITE" id="PS52016">
    <property type="entry name" value="TONB_DEPENDENT_REC_3"/>
    <property type="match status" value="1"/>
</dbReference>
<reference evidence="9 10" key="1">
    <citation type="journal article" date="2021" name="Elife">
        <title>Chloroplast acquisition without the gene transfer in kleptoplastic sea slugs, Plakobranchus ocellatus.</title>
        <authorList>
            <person name="Maeda T."/>
            <person name="Takahashi S."/>
            <person name="Yoshida T."/>
            <person name="Shimamura S."/>
            <person name="Takaki Y."/>
            <person name="Nagai Y."/>
            <person name="Toyoda A."/>
            <person name="Suzuki Y."/>
            <person name="Arimoto A."/>
            <person name="Ishii H."/>
            <person name="Satoh N."/>
            <person name="Nishiyama T."/>
            <person name="Hasebe M."/>
            <person name="Maruyama T."/>
            <person name="Minagawa J."/>
            <person name="Obokata J."/>
            <person name="Shigenobu S."/>
        </authorList>
    </citation>
    <scope>NUCLEOTIDE SEQUENCE [LARGE SCALE GENOMIC DNA]</scope>
</reference>
<dbReference type="InterPro" id="IPR023996">
    <property type="entry name" value="TonB-dep_OMP_SusC/RagA"/>
</dbReference>
<feature type="domain" description="TonB-dependent receptor plug" evidence="8">
    <location>
        <begin position="50"/>
        <end position="157"/>
    </location>
</feature>
<organism evidence="9 10">
    <name type="scientific">Elysia marginata</name>
    <dbReference type="NCBI Taxonomy" id="1093978"/>
    <lineage>
        <taxon>Eukaryota</taxon>
        <taxon>Metazoa</taxon>
        <taxon>Spiralia</taxon>
        <taxon>Lophotrochozoa</taxon>
        <taxon>Mollusca</taxon>
        <taxon>Gastropoda</taxon>
        <taxon>Heterobranchia</taxon>
        <taxon>Euthyneura</taxon>
        <taxon>Panpulmonata</taxon>
        <taxon>Sacoglossa</taxon>
        <taxon>Placobranchoidea</taxon>
        <taxon>Plakobranchidae</taxon>
        <taxon>Elysia</taxon>
    </lineage>
</organism>
<comment type="caution">
    <text evidence="9">The sequence shown here is derived from an EMBL/GenBank/DDBJ whole genome shotgun (WGS) entry which is preliminary data.</text>
</comment>
<keyword evidence="4" id="KW-0798">TonB box</keyword>
<dbReference type="NCBIfam" id="TIGR04057">
    <property type="entry name" value="SusC_RagA_signa"/>
    <property type="match status" value="1"/>
</dbReference>
<keyword evidence="5" id="KW-0472">Membrane</keyword>
<evidence type="ECO:0000256" key="5">
    <source>
        <dbReference type="ARBA" id="ARBA00023136"/>
    </source>
</evidence>
<evidence type="ECO:0000256" key="6">
    <source>
        <dbReference type="ARBA" id="ARBA00023237"/>
    </source>
</evidence>
<protein>
    <submittedName>
        <fullName evidence="9">TonB-dependent receptor SusC</fullName>
    </submittedName>
</protein>
<sequence length="1024" mass="112521">MQDPKAMLIVSFLGYEDVEVSAQDGMTVSMKSKSTTLQQVIVTGYGTQKKESITGSVSVLNVEDVSDMPDGNALRKLQGRVTGVQIGKSGGPGGNNIVRIRGFSNLSTNGPLYIIDGLPTQDGALFNAINPADIESMQVLKDAASAAIYGARSNNGVVIITTKKGASKKGKASMKVSYTTGVQQVRKEAFPSFLTPTEYGQWLYERFENGKEVSPLDSEGKPKEFSSEIYGEGKPVNPKFLMKEGGVPDLASAGEYDMAKNAIKKFNEKGTNWLHEIFRSGVYHDANVSVSKSSDNSSFYFSASYYKNEGVMKNTSFDRMTARMNGTYRVNDWITVGENFTVSRSNTFGLQGNQSESGPLMMAMRINPMIPLRDIKGNFGGTQGKGLGNPSNPVADLYRSRYDKVVNTNILAGVYARLDLSNFAEGLSLEQRANIDIGGQSTFNYVSKTPERSEPVGVNRFIRGGTDRMNQTYTSLIKYNREFGESAINVLGGVEYIQSASRSLGAERSKFFSDNINYRYLNAAEGVQTNSGSGSQTALFSQFLKVDYAYGGRYFVTGIVRNDQTSRFLGPNRTRLFPSVGFAWRLSEESFMQNIDAINNLKLRVSVGQTGNQATNIPYPAYTYQKPSVTDSSYSLQGLPNSVSPGFSTGQDGNKDLKWEVVTSTDVGFELGLFNGKLNMEGAYYVKTTDDMLVQVPRAGVYGLGINPWKNVGTMENKGFEFLINHSNTLDSGINYSIGVNFSRNVNTVISLMGDDKKASITGRQFRGHSITRIMAGQPITYFYGYKIDPSDRFIKDDLEKKKQLATSRVGGFKYQDINGDKKVDANDRTFLGSPLPDFIYGINMSVGYKGLSLSTFLEGSQGNEIFNQTRYFTDMYAFTGTALSRRVLQSYGKEGVSNPIFPKNSSEVPFTSINHPSSYYVEDASYLRVRNVQLTYTFPKSMFNKGTFLEGAKLFFQVENAYVFTKYTGLDPEINIPSSVSSGASNIVVAGSKVAADANFNMGIDQGSYPNPRSFVFGISMDL</sequence>
<evidence type="ECO:0000313" key="10">
    <source>
        <dbReference type="Proteomes" id="UP000762676"/>
    </source>
</evidence>
<keyword evidence="6" id="KW-0998">Cell outer membrane</keyword>
<accession>A0AAV4FYY0</accession>
<proteinExistence type="predicted"/>
<dbReference type="Gene3D" id="2.40.170.20">
    <property type="entry name" value="TonB-dependent receptor, beta-barrel domain"/>
    <property type="match status" value="1"/>
</dbReference>
<evidence type="ECO:0000313" key="9">
    <source>
        <dbReference type="EMBL" id="GFR77541.1"/>
    </source>
</evidence>
<name>A0AAV4FYY0_9GAST</name>
<dbReference type="InterPro" id="IPR012910">
    <property type="entry name" value="Plug_dom"/>
</dbReference>
<dbReference type="EMBL" id="BMAT01004643">
    <property type="protein sequence ID" value="GFR77541.1"/>
    <property type="molecule type" value="Genomic_DNA"/>
</dbReference>
<keyword evidence="3" id="KW-0812">Transmembrane</keyword>
<evidence type="ECO:0000259" key="8">
    <source>
        <dbReference type="Pfam" id="PF07715"/>
    </source>
</evidence>
<keyword evidence="2" id="KW-0813">Transport</keyword>
<comment type="subcellular location">
    <subcellularLocation>
        <location evidence="1">Cell outer membrane</location>
        <topology evidence="1">Multi-pass membrane protein</topology>
    </subcellularLocation>
</comment>
<evidence type="ECO:0000256" key="4">
    <source>
        <dbReference type="ARBA" id="ARBA00023077"/>
    </source>
</evidence>
<dbReference type="InterPro" id="IPR000531">
    <property type="entry name" value="Beta-barrel_TonB"/>
</dbReference>
<keyword evidence="9" id="KW-0675">Receptor</keyword>
<dbReference type="NCBIfam" id="TIGR04056">
    <property type="entry name" value="OMP_RagA_SusC"/>
    <property type="match status" value="1"/>
</dbReference>
<dbReference type="SUPFAM" id="SSF56935">
    <property type="entry name" value="Porins"/>
    <property type="match status" value="1"/>
</dbReference>
<evidence type="ECO:0000256" key="2">
    <source>
        <dbReference type="ARBA" id="ARBA00022448"/>
    </source>
</evidence>
<dbReference type="AlphaFoldDB" id="A0AAV4FYY0"/>